<dbReference type="InterPro" id="IPR000477">
    <property type="entry name" value="RT_dom"/>
</dbReference>
<dbReference type="InterPro" id="IPR000467">
    <property type="entry name" value="G_patch_dom"/>
</dbReference>
<reference evidence="3" key="1">
    <citation type="journal article" date="2019" name="Plant Biotechnol. J.">
        <title>Genome sequencing of the Australian wild diploid species Gossypium australe highlights disease resistance and delayed gland morphogenesis.</title>
        <authorList>
            <person name="Cai Y."/>
            <person name="Cai X."/>
            <person name="Wang Q."/>
            <person name="Wang P."/>
            <person name="Zhang Y."/>
            <person name="Cai C."/>
            <person name="Xu Y."/>
            <person name="Wang K."/>
            <person name="Zhou Z."/>
            <person name="Wang C."/>
            <person name="Geng S."/>
            <person name="Li B."/>
            <person name="Dong Q."/>
            <person name="Hou Y."/>
            <person name="Wang H."/>
            <person name="Ai P."/>
            <person name="Liu Z."/>
            <person name="Yi F."/>
            <person name="Sun M."/>
            <person name="An G."/>
            <person name="Cheng J."/>
            <person name="Zhang Y."/>
            <person name="Shi Q."/>
            <person name="Xie Y."/>
            <person name="Shi X."/>
            <person name="Chang Y."/>
            <person name="Huang F."/>
            <person name="Chen Y."/>
            <person name="Hong S."/>
            <person name="Mi L."/>
            <person name="Sun Q."/>
            <person name="Zhang L."/>
            <person name="Zhou B."/>
            <person name="Peng R."/>
            <person name="Zhang X."/>
            <person name="Liu F."/>
        </authorList>
    </citation>
    <scope>NUCLEOTIDE SEQUENCE [LARGE SCALE GENOMIC DNA]</scope>
    <source>
        <strain evidence="3">cv. PA1801</strain>
    </source>
</reference>
<name>A0A5B6UL92_9ROSI</name>
<dbReference type="GO" id="GO:0004523">
    <property type="term" value="F:RNA-DNA hybrid ribonuclease activity"/>
    <property type="evidence" value="ECO:0007669"/>
    <property type="project" value="InterPro"/>
</dbReference>
<dbReference type="Pfam" id="PF17921">
    <property type="entry name" value="Integrase_H2C2"/>
    <property type="match status" value="1"/>
</dbReference>
<dbReference type="InterPro" id="IPR002156">
    <property type="entry name" value="RNaseH_domain"/>
</dbReference>
<dbReference type="InterPro" id="IPR043128">
    <property type="entry name" value="Rev_trsase/Diguanyl_cyclase"/>
</dbReference>
<accession>A0A5B6UL92</accession>
<dbReference type="Proteomes" id="UP000325315">
    <property type="component" value="Unassembled WGS sequence"/>
</dbReference>
<dbReference type="InterPro" id="IPR043502">
    <property type="entry name" value="DNA/RNA_pol_sf"/>
</dbReference>
<evidence type="ECO:0000313" key="2">
    <source>
        <dbReference type="EMBL" id="KAA3458801.1"/>
    </source>
</evidence>
<organism evidence="2 3">
    <name type="scientific">Gossypium australe</name>
    <dbReference type="NCBI Taxonomy" id="47621"/>
    <lineage>
        <taxon>Eukaryota</taxon>
        <taxon>Viridiplantae</taxon>
        <taxon>Streptophyta</taxon>
        <taxon>Embryophyta</taxon>
        <taxon>Tracheophyta</taxon>
        <taxon>Spermatophyta</taxon>
        <taxon>Magnoliopsida</taxon>
        <taxon>eudicotyledons</taxon>
        <taxon>Gunneridae</taxon>
        <taxon>Pentapetalae</taxon>
        <taxon>rosids</taxon>
        <taxon>malvids</taxon>
        <taxon>Malvales</taxon>
        <taxon>Malvaceae</taxon>
        <taxon>Malvoideae</taxon>
        <taxon>Gossypium</taxon>
    </lineage>
</organism>
<protein>
    <recommendedName>
        <fullName evidence="1">G-patch domain-containing protein</fullName>
    </recommendedName>
</protein>
<dbReference type="Gene3D" id="3.30.70.270">
    <property type="match status" value="1"/>
</dbReference>
<dbReference type="InterPro" id="IPR036397">
    <property type="entry name" value="RNaseH_sf"/>
</dbReference>
<gene>
    <name evidence="2" type="ORF">EPI10_013371</name>
</gene>
<dbReference type="Gene3D" id="1.10.340.70">
    <property type="match status" value="1"/>
</dbReference>
<dbReference type="Pfam" id="PF13456">
    <property type="entry name" value="RVT_3"/>
    <property type="match status" value="1"/>
</dbReference>
<keyword evidence="3" id="KW-1185">Reference proteome</keyword>
<evidence type="ECO:0000259" key="1">
    <source>
        <dbReference type="PROSITE" id="PS50174"/>
    </source>
</evidence>
<evidence type="ECO:0000313" key="3">
    <source>
        <dbReference type="Proteomes" id="UP000325315"/>
    </source>
</evidence>
<sequence>MEKKQNESFRQYAQRWREVAMQVQPPLLEKETTMLFINTLKAPFITHMIGSTTKSFVDIVIAGEMIENAIRVGKIEAWETTKKSAPRRKDNEMNNTSTYNKRYSKAITVSQPKVITAGQRGSTKQEFGARFIKIEIVKFDDTPSVDNPLPNHGDKRINTIGRNVIRKINEDIAEVKTPLRMVWREMVRRGLILSDSEKGCKEIRDYCEFHKVKGHEIQEPVEFKVLVQSLMGNKELEFYEEDLEGGNIHATEGELTKQKVNYPRIIISRPRNMEGGTQLVPKVVIPRPVSFPYKDNKMVPWNYDCNVPIPGVESSVDVSKEIQNEGSYTLQREKGPEALINEPVKEEEAKEFLKFLKHREYSVVEQLRKQPARISMLALLLSSEVYRESLMKVLNETYVTKDISLNKLDRLVSNISADNFIYFSDDEIPPGGMGSTKALHITTCCKGYTLPSVLIDNGSALNVLPLPTLKRLLIDKGRLVTINTEEDIIVTVTNEAPYLEANEEATECSFRSLEFINATFILEGNEVPVARISRTTRMGLQMMMGRGALPGNGLGRHLQGGIQVLVLKEKRDHFGLGFRPDARQRRKKIENKQERRRARLNREEVKWESMTFPHISQTFVSGGIIHPERGLLENPHINAIHGEETEQRNLLGIRPYKPGSVLDNWTIEELLLSSNSFVLCTFFGAHHRSLDINDMSNDTTILEVHFEQDMCLEESQDFEGDRYCDLSPDLLIVVKQEEKQILPHGEEVENIALEEGKVVKIGTHITEETKQDLVELLREFKDVFAWSYQDIPGLSTDIEVVKYSAWVANIVPVPMKDGNIKKHLEDMEKTTFITLWGTFCYKVMPFGLKNAGATYQRAMVTLFHDMMHKEIEVYVDDMIAKSRTEKEHTEVLSKLFLRLRKFELKLNPAKCTFGAQSGKLLGFVVSERGIKVDSNKGVWDNECQEAFDTVKQYLSNAPVLSSSNPDKPLILYLSVFNNSMGCVLGQHDESGRKEKAIYYLIHAISYYLVILKLDPLNYMMDSTTLNGRMERWQILLFEFDIVYVNQKAIKGSAIAEFLASRALEDYEPLSFDFPNEELMYVATTEECPWKLNFDGASNAVGNGIGAILLKGEWEKRDPKLSDYQKIVLELIEEFDEITFNYLPRDENQMADALATLASMIKERDDHPWYHDVLRYVKSREYSEHATENDKRKLKRLASDYVLDGGILYKRRKDQVLLRCIDAIEARKILEEVHEGVCGTHANGFTMARQIMRFGYYWSTMEGDCINYAKRCHKCQIYGDKIHVPLHLCTL</sequence>
<dbReference type="Gene3D" id="3.30.420.10">
    <property type="entry name" value="Ribonuclease H-like superfamily/Ribonuclease H"/>
    <property type="match status" value="1"/>
</dbReference>
<dbReference type="GO" id="GO:0003676">
    <property type="term" value="F:nucleic acid binding"/>
    <property type="evidence" value="ECO:0007669"/>
    <property type="project" value="InterPro"/>
</dbReference>
<dbReference type="PROSITE" id="PS50174">
    <property type="entry name" value="G_PATCH"/>
    <property type="match status" value="1"/>
</dbReference>
<dbReference type="SUPFAM" id="SSF56672">
    <property type="entry name" value="DNA/RNA polymerases"/>
    <property type="match status" value="1"/>
</dbReference>
<feature type="domain" description="G-patch" evidence="1">
    <location>
        <begin position="535"/>
        <end position="581"/>
    </location>
</feature>
<comment type="caution">
    <text evidence="2">The sequence shown here is derived from an EMBL/GenBank/DDBJ whole genome shotgun (WGS) entry which is preliminary data.</text>
</comment>
<dbReference type="OrthoDB" id="101614at2759"/>
<dbReference type="CDD" id="cd01647">
    <property type="entry name" value="RT_LTR"/>
    <property type="match status" value="1"/>
</dbReference>
<dbReference type="InterPro" id="IPR041588">
    <property type="entry name" value="Integrase_H2C2"/>
</dbReference>
<dbReference type="Pfam" id="PF17919">
    <property type="entry name" value="RT_RNaseH_2"/>
    <property type="match status" value="1"/>
</dbReference>
<dbReference type="PANTHER" id="PTHR32108">
    <property type="entry name" value="DNA-DIRECTED RNA POLYMERASE SUBUNIT ALPHA"/>
    <property type="match status" value="1"/>
</dbReference>
<proteinExistence type="predicted"/>
<dbReference type="EMBL" id="SMMG02000010">
    <property type="protein sequence ID" value="KAA3458801.1"/>
    <property type="molecule type" value="Genomic_DNA"/>
</dbReference>
<dbReference type="Pfam" id="PF00078">
    <property type="entry name" value="RVT_1"/>
    <property type="match status" value="1"/>
</dbReference>
<dbReference type="PANTHER" id="PTHR32108:SF5">
    <property type="entry name" value="DYNACTIN SUBUNIT 1-LIKE"/>
    <property type="match status" value="1"/>
</dbReference>
<dbReference type="InterPro" id="IPR041577">
    <property type="entry name" value="RT_RNaseH_2"/>
</dbReference>